<feature type="region of interest" description="Disordered" evidence="6">
    <location>
        <begin position="174"/>
        <end position="193"/>
    </location>
</feature>
<evidence type="ECO:0000256" key="4">
    <source>
        <dbReference type="ARBA" id="ARBA00022643"/>
    </source>
</evidence>
<comment type="caution">
    <text evidence="8">The sequence shown here is derived from an EMBL/GenBank/DDBJ whole genome shotgun (WGS) entry which is preliminary data.</text>
</comment>
<dbReference type="GO" id="GO:0016491">
    <property type="term" value="F:oxidoreductase activity"/>
    <property type="evidence" value="ECO:0007669"/>
    <property type="project" value="UniProtKB-KW"/>
</dbReference>
<evidence type="ECO:0000313" key="8">
    <source>
        <dbReference type="EMBL" id="TWT19024.1"/>
    </source>
</evidence>
<feature type="domain" description="Nitroreductase" evidence="7">
    <location>
        <begin position="9"/>
        <end position="173"/>
    </location>
</feature>
<dbReference type="EMBL" id="VOHM01000034">
    <property type="protein sequence ID" value="TWT19024.1"/>
    <property type="molecule type" value="Genomic_DNA"/>
</dbReference>
<evidence type="ECO:0000256" key="5">
    <source>
        <dbReference type="ARBA" id="ARBA00023002"/>
    </source>
</evidence>
<name>A0A5C5TZ01_9CORY</name>
<keyword evidence="3" id="KW-0285">Flavoprotein</keyword>
<evidence type="ECO:0000256" key="1">
    <source>
        <dbReference type="ARBA" id="ARBA00001917"/>
    </source>
</evidence>
<evidence type="ECO:0000256" key="2">
    <source>
        <dbReference type="ARBA" id="ARBA00007118"/>
    </source>
</evidence>
<comment type="similarity">
    <text evidence="2">Belongs to the nitroreductase family.</text>
</comment>
<evidence type="ECO:0000313" key="9">
    <source>
        <dbReference type="Proteomes" id="UP000320791"/>
    </source>
</evidence>
<dbReference type="InterPro" id="IPR000415">
    <property type="entry name" value="Nitroreductase-like"/>
</dbReference>
<dbReference type="PANTHER" id="PTHR43673:SF2">
    <property type="entry name" value="NITROREDUCTASE"/>
    <property type="match status" value="1"/>
</dbReference>
<evidence type="ECO:0000259" key="7">
    <source>
        <dbReference type="Pfam" id="PF00881"/>
    </source>
</evidence>
<organism evidence="8 9">
    <name type="scientific">Corynebacterium canis</name>
    <dbReference type="NCBI Taxonomy" id="679663"/>
    <lineage>
        <taxon>Bacteria</taxon>
        <taxon>Bacillati</taxon>
        <taxon>Actinomycetota</taxon>
        <taxon>Actinomycetes</taxon>
        <taxon>Mycobacteriales</taxon>
        <taxon>Corynebacteriaceae</taxon>
        <taxon>Corynebacterium</taxon>
    </lineage>
</organism>
<proteinExistence type="inferred from homology"/>
<sequence length="193" mass="20980">MSLTVAEAISRRRANRNYLDKPIPDEVLDRVVAQALEAPSAFNLQLRDLVVVRDPKIKEAIYNASGQQQFRDAPVVLVAVARAEALPEDAAQIINERRLTAITRMKDGATPQALREAALKDAALLAGFALIAATAEGLASCPTTGWDEEKVKEAIGLGGRSDRGIALVMSLGYSDDQPQHPGRIAQRRIDDHY</sequence>
<dbReference type="Pfam" id="PF00881">
    <property type="entry name" value="Nitroreductase"/>
    <property type="match status" value="1"/>
</dbReference>
<evidence type="ECO:0000256" key="6">
    <source>
        <dbReference type="SAM" id="MobiDB-lite"/>
    </source>
</evidence>
<keyword evidence="5" id="KW-0560">Oxidoreductase</keyword>
<dbReference type="RefSeq" id="WP_146325533.1">
    <property type="nucleotide sequence ID" value="NZ_BAABLR010000013.1"/>
</dbReference>
<dbReference type="SUPFAM" id="SSF55469">
    <property type="entry name" value="FMN-dependent nitroreductase-like"/>
    <property type="match status" value="1"/>
</dbReference>
<dbReference type="Gene3D" id="3.40.109.10">
    <property type="entry name" value="NADH Oxidase"/>
    <property type="match status" value="1"/>
</dbReference>
<dbReference type="OrthoDB" id="9809288at2"/>
<dbReference type="InterPro" id="IPR029479">
    <property type="entry name" value="Nitroreductase"/>
</dbReference>
<protein>
    <submittedName>
        <fullName evidence="8">Dehydrogenase</fullName>
    </submittedName>
</protein>
<accession>A0A5C5TZ01</accession>
<keyword evidence="4" id="KW-0288">FMN</keyword>
<reference evidence="8 9" key="1">
    <citation type="submission" date="2019-08" db="EMBL/GenBank/DDBJ databases">
        <authorList>
            <person name="Lei W."/>
        </authorList>
    </citation>
    <scope>NUCLEOTIDE SEQUENCE [LARGE SCALE GENOMIC DNA]</scope>
    <source>
        <strain evidence="8 9">CCUG 58627</strain>
    </source>
</reference>
<dbReference type="Proteomes" id="UP000320791">
    <property type="component" value="Unassembled WGS sequence"/>
</dbReference>
<comment type="cofactor">
    <cofactor evidence="1">
        <name>FMN</name>
        <dbReference type="ChEBI" id="CHEBI:58210"/>
    </cofactor>
</comment>
<dbReference type="PANTHER" id="PTHR43673">
    <property type="entry name" value="NAD(P)H NITROREDUCTASE YDGI-RELATED"/>
    <property type="match status" value="1"/>
</dbReference>
<evidence type="ECO:0000256" key="3">
    <source>
        <dbReference type="ARBA" id="ARBA00022630"/>
    </source>
</evidence>
<dbReference type="AlphaFoldDB" id="A0A5C5TZ01"/>
<keyword evidence="9" id="KW-1185">Reference proteome</keyword>
<gene>
    <name evidence="8" type="ORF">FRX94_11735</name>
</gene>